<evidence type="ECO:0000256" key="3">
    <source>
        <dbReference type="ARBA" id="ARBA00023002"/>
    </source>
</evidence>
<evidence type="ECO:0000256" key="1">
    <source>
        <dbReference type="ARBA" id="ARBA00006484"/>
    </source>
</evidence>
<evidence type="ECO:0008006" key="7">
    <source>
        <dbReference type="Google" id="ProtNLM"/>
    </source>
</evidence>
<organism evidence="5 6">
    <name type="scientific">Penicillium patulum</name>
    <name type="common">Penicillium griseofulvum</name>
    <dbReference type="NCBI Taxonomy" id="5078"/>
    <lineage>
        <taxon>Eukaryota</taxon>
        <taxon>Fungi</taxon>
        <taxon>Dikarya</taxon>
        <taxon>Ascomycota</taxon>
        <taxon>Pezizomycotina</taxon>
        <taxon>Eurotiomycetes</taxon>
        <taxon>Eurotiomycetidae</taxon>
        <taxon>Eurotiales</taxon>
        <taxon>Aspergillaceae</taxon>
        <taxon>Penicillium</taxon>
    </lineage>
</organism>
<dbReference type="PANTHER" id="PTHR24320:SF236">
    <property type="entry name" value="SHORT-CHAIN DEHYDROGENASE-RELATED"/>
    <property type="match status" value="1"/>
</dbReference>
<comment type="similarity">
    <text evidence="1">Belongs to the short-chain dehydrogenases/reductases (SDR) family.</text>
</comment>
<dbReference type="AlphaFoldDB" id="A0A135LCA2"/>
<comment type="caution">
    <text evidence="5">The sequence shown here is derived from an EMBL/GenBank/DDBJ whole genome shotgun (WGS) entry which is preliminary data.</text>
</comment>
<sequence length="265" mass="28906">MQNGKQLAKKREHGKDLGNAPRKGETDQPCNNVAVALLGAFFPPKPAFTEANLPADLYGKKTAADAFLAREQRLDVLFNNAGIMVGPSESGKPIPVTAQGYELCLGVNCVATHLLTKLLTPTLVATEGLTRIIWYSSFGMEIGAHQDVGIATDNLDYHKPEKETQRYSLSKTGAWALGIEHNRHYRAQGVASIPIDPGNVVSGLPRDQGLQLRIVAKLVCYPTVYGAYTALYAGFSPEVVSDQVDWTKEWGCSIWTYISAPVRFN</sequence>
<evidence type="ECO:0000256" key="4">
    <source>
        <dbReference type="SAM" id="MobiDB-lite"/>
    </source>
</evidence>
<evidence type="ECO:0000313" key="5">
    <source>
        <dbReference type="EMBL" id="KXG46601.1"/>
    </source>
</evidence>
<keyword evidence="3" id="KW-0560">Oxidoreductase</keyword>
<dbReference type="EMBL" id="LHQR01000069">
    <property type="protein sequence ID" value="KXG46601.1"/>
    <property type="molecule type" value="Genomic_DNA"/>
</dbReference>
<dbReference type="GeneID" id="63708470"/>
<dbReference type="OrthoDB" id="191139at2759"/>
<keyword evidence="6" id="KW-1185">Reference proteome</keyword>
<dbReference type="Proteomes" id="UP000070168">
    <property type="component" value="Unassembled WGS sequence"/>
</dbReference>
<evidence type="ECO:0000313" key="6">
    <source>
        <dbReference type="Proteomes" id="UP000070168"/>
    </source>
</evidence>
<protein>
    <recommendedName>
        <fullName evidence="7">Short-chain dehydrogenase/reductase SDR</fullName>
    </recommendedName>
</protein>
<reference evidence="5 6" key="1">
    <citation type="journal article" date="2016" name="BMC Genomics">
        <title>Genome sequencing and secondary metabolism of the postharvest pathogen Penicillium griseofulvum.</title>
        <authorList>
            <person name="Banani H."/>
            <person name="Marcet-Houben M."/>
            <person name="Ballester A.R."/>
            <person name="Abbruscato P."/>
            <person name="Gonzalez-Candelas L."/>
            <person name="Gabaldon T."/>
            <person name="Spadaro D."/>
        </authorList>
    </citation>
    <scope>NUCLEOTIDE SEQUENCE [LARGE SCALE GENOMIC DNA]</scope>
    <source>
        <strain evidence="5 6">PG3</strain>
    </source>
</reference>
<proteinExistence type="inferred from homology"/>
<dbReference type="PANTHER" id="PTHR24320">
    <property type="entry name" value="RETINOL DEHYDROGENASE"/>
    <property type="match status" value="1"/>
</dbReference>
<keyword evidence="2" id="KW-0521">NADP</keyword>
<dbReference type="Gene3D" id="3.40.50.720">
    <property type="entry name" value="NAD(P)-binding Rossmann-like Domain"/>
    <property type="match status" value="1"/>
</dbReference>
<dbReference type="GO" id="GO:0016491">
    <property type="term" value="F:oxidoreductase activity"/>
    <property type="evidence" value="ECO:0007669"/>
    <property type="project" value="UniProtKB-KW"/>
</dbReference>
<feature type="region of interest" description="Disordered" evidence="4">
    <location>
        <begin position="1"/>
        <end position="28"/>
    </location>
</feature>
<dbReference type="SUPFAM" id="SSF51735">
    <property type="entry name" value="NAD(P)-binding Rossmann-fold domains"/>
    <property type="match status" value="1"/>
</dbReference>
<dbReference type="RefSeq" id="XP_040645137.1">
    <property type="nucleotide sequence ID" value="XM_040793170.1"/>
</dbReference>
<evidence type="ECO:0000256" key="2">
    <source>
        <dbReference type="ARBA" id="ARBA00022857"/>
    </source>
</evidence>
<dbReference type="STRING" id="5078.A0A135LCA2"/>
<accession>A0A135LCA2</accession>
<gene>
    <name evidence="5" type="ORF">PGRI_054570</name>
</gene>
<dbReference type="InterPro" id="IPR036291">
    <property type="entry name" value="NAD(P)-bd_dom_sf"/>
</dbReference>
<name>A0A135LCA2_PENPA</name>